<evidence type="ECO:0000256" key="1">
    <source>
        <dbReference type="ARBA" id="ARBA00022572"/>
    </source>
</evidence>
<evidence type="ECO:0000313" key="9">
    <source>
        <dbReference type="Proteomes" id="UP000694844"/>
    </source>
</evidence>
<feature type="domain" description="Ig-like" evidence="7">
    <location>
        <begin position="319"/>
        <end position="398"/>
    </location>
</feature>
<dbReference type="GO" id="GO:0004175">
    <property type="term" value="F:endopeptidase activity"/>
    <property type="evidence" value="ECO:0007669"/>
    <property type="project" value="TreeGrafter"/>
</dbReference>
<sequence>MKPVLFFLLLGILSNTGYSEQTDCYFVGGNGNTYTGSKNTTLTGRTCQMWSSENPHSHKHVGAPGAEENFCRIFSDKQPWCFTMDKSVRWEYCGVPECTPEKIEKPLYIIPPGVDCYEKDSIYKGNKSVTFTGLTCQRWDQQTPNKHAHANNPDAEENYCRMINDERPWCYTIEPGVRWEYCMVPDCESVRILKELKSEMPSPVSSNLDKIGEEESTVTQPLTYSRPSQQYSTEMLNITTKETPKATLTEEWTDKPTVTRTPSDTHIGDKITTSGPGTMYVTDSEAKAYPATAAARSLTKSLVVSIADPIQTESTDLNPDVKIKKTLYVSDVNKKITVQCLVVPNTQELEIHWYKDGVLLVNRGLDIMTGSLLILRNVQLKDSGRYTCQAGNSNATTTVLVGGANLDTTPIPVEHTTQKVYTTETFSKPTKRFSTTTPSVIMYTDATDFSSTPIETPLVPETTTIVVPTSSGFEVTDSLTNSTILPTTTTTLSSPTTTDVVTRRFGSLTERPEQSTSIISKENQDTIGYTTSVPNIRVTSSPKVQTTEMFYTTTVRPKLTTQKPTSPPRKVTTPVPKTTTSKAKFLPKPSLSEDDVISYNIQPDANASVDTTKKPLIVVLDNDIIPPEASRKDNVNPRNQVGQIFTVPVRVTTPGMTYNEVSRDNAQRYVYVERSKKRMNLQDDDVKMHNSYKYTPEQDSTYIDESANQYVREVYIEGCQNMCDGESNCYLEYNCTHYQHCFEQDGHCTCMLMTCSFGTYWNQAIHVCDSIHNVNCEKDPCRNMEKHATYTSGFNCRSYYQCNSRGRSMAMCCRNKQTFNPNLGRCVRDDSCAIDCTYRQPYKESRKTSPSAAREAQRNIMQNMKVNLQVTETYDLCYLRPVKDRPTKYFNAVFKVEQDCPPGTVFQADICVCGISLKISRNIPVALYEQVCEANIYVDFSGDRVINEARRPAYLQATDVRVISSGQPGISYGQFNGQSSQIYSERFFAVTFRRLFIKMLFYSDDSGGPEHQILISNCDSMAKPWDVPEVGPNNKPSLAIILSRSSGILTFLGYSEYSSPAIIRLPYSKRTWNNVELSYDGSTFAARVQTLNGNNKLNEVKDSRPLTGRLAVSVQPLRIGRCSRTDAFYGYLDFIKMYNDCVPKKT</sequence>
<dbReference type="Gene3D" id="2.40.20.10">
    <property type="entry name" value="Plasminogen Kringle 4"/>
    <property type="match status" value="2"/>
</dbReference>
<evidence type="ECO:0000256" key="2">
    <source>
        <dbReference type="ARBA" id="ARBA00023157"/>
    </source>
</evidence>
<evidence type="ECO:0000256" key="5">
    <source>
        <dbReference type="SAM" id="SignalP"/>
    </source>
</evidence>
<dbReference type="SMART" id="SM00409">
    <property type="entry name" value="IG"/>
    <property type="match status" value="1"/>
</dbReference>
<dbReference type="PROSITE" id="PS50835">
    <property type="entry name" value="IG_LIKE"/>
    <property type="match status" value="1"/>
</dbReference>
<feature type="signal peptide" evidence="5">
    <location>
        <begin position="1"/>
        <end position="19"/>
    </location>
</feature>
<dbReference type="RefSeq" id="XP_022304461.1">
    <property type="nucleotide sequence ID" value="XM_022448753.1"/>
</dbReference>
<dbReference type="GO" id="GO:0005102">
    <property type="term" value="F:signaling receptor binding"/>
    <property type="evidence" value="ECO:0007669"/>
    <property type="project" value="TreeGrafter"/>
</dbReference>
<dbReference type="GO" id="GO:0008061">
    <property type="term" value="F:chitin binding"/>
    <property type="evidence" value="ECO:0007669"/>
    <property type="project" value="InterPro"/>
</dbReference>
<dbReference type="SMART" id="SM00130">
    <property type="entry name" value="KR"/>
    <property type="match status" value="2"/>
</dbReference>
<keyword evidence="5" id="KW-0732">Signal</keyword>
<dbReference type="Pfam" id="PF00051">
    <property type="entry name" value="Kringle"/>
    <property type="match status" value="2"/>
</dbReference>
<dbReference type="PANTHER" id="PTHR24261">
    <property type="entry name" value="PLASMINOGEN-RELATED"/>
    <property type="match status" value="1"/>
</dbReference>
<keyword evidence="2" id="KW-1015">Disulfide bond</keyword>
<keyword evidence="1 3" id="KW-0420">Kringle</keyword>
<dbReference type="CDD" id="cd00096">
    <property type="entry name" value="Ig"/>
    <property type="match status" value="1"/>
</dbReference>
<feature type="chain" id="PRO_5034949370" evidence="5">
    <location>
        <begin position="20"/>
        <end position="1146"/>
    </location>
</feature>
<evidence type="ECO:0000259" key="7">
    <source>
        <dbReference type="PROSITE" id="PS50835"/>
    </source>
</evidence>
<feature type="compositionally biased region" description="Low complexity" evidence="4">
    <location>
        <begin position="568"/>
        <end position="582"/>
    </location>
</feature>
<dbReference type="SUPFAM" id="SSF57440">
    <property type="entry name" value="Kringle-like"/>
    <property type="match status" value="2"/>
</dbReference>
<feature type="domain" description="Kringle" evidence="6">
    <location>
        <begin position="123"/>
        <end position="187"/>
    </location>
</feature>
<dbReference type="InterPro" id="IPR050759">
    <property type="entry name" value="Serine_protease_kringle"/>
</dbReference>
<evidence type="ECO:0000256" key="4">
    <source>
        <dbReference type="SAM" id="MobiDB-lite"/>
    </source>
</evidence>
<dbReference type="SMART" id="SM00408">
    <property type="entry name" value="IGc2"/>
    <property type="match status" value="1"/>
</dbReference>
<protein>
    <submittedName>
        <fullName evidence="10">Uncharacterized protein LOC111111656</fullName>
    </submittedName>
</protein>
<gene>
    <name evidence="10" type="primary">LOC111111656</name>
</gene>
<comment type="caution">
    <text evidence="3">Lacks conserved residue(s) required for the propagation of feature annotation.</text>
</comment>
<dbReference type="PANTHER" id="PTHR24261:SF7">
    <property type="entry name" value="KRINGLE DOMAIN-CONTAINING PROTEIN"/>
    <property type="match status" value="1"/>
</dbReference>
<feature type="region of interest" description="Disordered" evidence="4">
    <location>
        <begin position="559"/>
        <end position="582"/>
    </location>
</feature>
<accession>A0A8B8BNJ2</accession>
<dbReference type="PROSITE" id="PS50940">
    <property type="entry name" value="CHIT_BIND_II"/>
    <property type="match status" value="1"/>
</dbReference>
<feature type="domain" description="Kringle" evidence="6">
    <location>
        <begin position="29"/>
        <end position="98"/>
    </location>
</feature>
<dbReference type="InterPro" id="IPR003598">
    <property type="entry name" value="Ig_sub2"/>
</dbReference>
<dbReference type="InterPro" id="IPR003599">
    <property type="entry name" value="Ig_sub"/>
</dbReference>
<dbReference type="GeneID" id="111111656"/>
<feature type="domain" description="Chitin-binding type-2" evidence="8">
    <location>
        <begin position="778"/>
        <end position="834"/>
    </location>
</feature>
<evidence type="ECO:0000259" key="8">
    <source>
        <dbReference type="PROSITE" id="PS50940"/>
    </source>
</evidence>
<dbReference type="InterPro" id="IPR002557">
    <property type="entry name" value="Chitin-bd_dom"/>
</dbReference>
<dbReference type="InterPro" id="IPR038178">
    <property type="entry name" value="Kringle_sf"/>
</dbReference>
<dbReference type="InterPro" id="IPR013783">
    <property type="entry name" value="Ig-like_fold"/>
</dbReference>
<dbReference type="OrthoDB" id="428111at2759"/>
<organism evidence="9 10">
    <name type="scientific">Crassostrea virginica</name>
    <name type="common">Eastern oyster</name>
    <dbReference type="NCBI Taxonomy" id="6565"/>
    <lineage>
        <taxon>Eukaryota</taxon>
        <taxon>Metazoa</taxon>
        <taxon>Spiralia</taxon>
        <taxon>Lophotrochozoa</taxon>
        <taxon>Mollusca</taxon>
        <taxon>Bivalvia</taxon>
        <taxon>Autobranchia</taxon>
        <taxon>Pteriomorphia</taxon>
        <taxon>Ostreida</taxon>
        <taxon>Ostreoidea</taxon>
        <taxon>Ostreidae</taxon>
        <taxon>Crassostrea</taxon>
    </lineage>
</organism>
<dbReference type="Pfam" id="PF13927">
    <property type="entry name" value="Ig_3"/>
    <property type="match status" value="1"/>
</dbReference>
<dbReference type="InterPro" id="IPR036508">
    <property type="entry name" value="Chitin-bd_dom_sf"/>
</dbReference>
<dbReference type="InterPro" id="IPR007110">
    <property type="entry name" value="Ig-like_dom"/>
</dbReference>
<dbReference type="SMART" id="SM00494">
    <property type="entry name" value="ChtBD2"/>
    <property type="match status" value="2"/>
</dbReference>
<feature type="region of interest" description="Disordered" evidence="4">
    <location>
        <begin position="201"/>
        <end position="227"/>
    </location>
</feature>
<dbReference type="GO" id="GO:0005615">
    <property type="term" value="C:extracellular space"/>
    <property type="evidence" value="ECO:0007669"/>
    <property type="project" value="TreeGrafter"/>
</dbReference>
<dbReference type="AlphaFoldDB" id="A0A8B8BNJ2"/>
<dbReference type="InterPro" id="IPR036179">
    <property type="entry name" value="Ig-like_dom_sf"/>
</dbReference>
<dbReference type="CDD" id="cd00108">
    <property type="entry name" value="KR"/>
    <property type="match status" value="2"/>
</dbReference>
<dbReference type="SUPFAM" id="SSF48726">
    <property type="entry name" value="Immunoglobulin"/>
    <property type="match status" value="1"/>
</dbReference>
<dbReference type="Proteomes" id="UP000694844">
    <property type="component" value="Chromosome 9"/>
</dbReference>
<dbReference type="InterPro" id="IPR013806">
    <property type="entry name" value="Kringle-like"/>
</dbReference>
<keyword evidence="9" id="KW-1185">Reference proteome</keyword>
<dbReference type="KEGG" id="cvn:111111656"/>
<name>A0A8B8BNJ2_CRAVI</name>
<evidence type="ECO:0000256" key="3">
    <source>
        <dbReference type="PROSITE-ProRule" id="PRU00121"/>
    </source>
</evidence>
<dbReference type="PROSITE" id="PS50070">
    <property type="entry name" value="KRINGLE_2"/>
    <property type="match status" value="2"/>
</dbReference>
<dbReference type="Gene3D" id="2.60.40.10">
    <property type="entry name" value="Immunoglobulins"/>
    <property type="match status" value="1"/>
</dbReference>
<reference evidence="10" key="1">
    <citation type="submission" date="2025-08" db="UniProtKB">
        <authorList>
            <consortium name="RefSeq"/>
        </authorList>
    </citation>
    <scope>IDENTIFICATION</scope>
    <source>
        <tissue evidence="10">Whole sample</tissue>
    </source>
</reference>
<feature type="compositionally biased region" description="Polar residues" evidence="4">
    <location>
        <begin position="217"/>
        <end position="227"/>
    </location>
</feature>
<evidence type="ECO:0000259" key="6">
    <source>
        <dbReference type="PROSITE" id="PS50070"/>
    </source>
</evidence>
<dbReference type="InterPro" id="IPR000001">
    <property type="entry name" value="Kringle"/>
</dbReference>
<proteinExistence type="predicted"/>
<evidence type="ECO:0000313" key="10">
    <source>
        <dbReference type="RefSeq" id="XP_022304461.1"/>
    </source>
</evidence>
<dbReference type="SUPFAM" id="SSF57625">
    <property type="entry name" value="Invertebrate chitin-binding proteins"/>
    <property type="match status" value="1"/>
</dbReference>